<reference evidence="3 4" key="1">
    <citation type="submission" date="2017-01" db="EMBL/GenBank/DDBJ databases">
        <authorList>
            <person name="Mah S.A."/>
            <person name="Swanson W.J."/>
            <person name="Moy G.W."/>
            <person name="Vacquier V.D."/>
        </authorList>
    </citation>
    <scope>NUCLEOTIDE SEQUENCE [LARGE SCALE GENOMIC DNA]</scope>
    <source>
        <strain evidence="3 4">GSMNP</strain>
    </source>
</reference>
<keyword evidence="2" id="KW-0472">Membrane</keyword>
<keyword evidence="4" id="KW-1185">Reference proteome</keyword>
<dbReference type="AlphaFoldDB" id="A0A1R1YFW8"/>
<feature type="transmembrane region" description="Helical" evidence="2">
    <location>
        <begin position="117"/>
        <end position="135"/>
    </location>
</feature>
<keyword evidence="2" id="KW-0812">Transmembrane</keyword>
<sequence>MYDAIKIGFELGNKVTNQPTVSFPKNASKSSYYTTTQNLFEKNHKKPTFAPISNIINNYSQSSTFKVYSAILRILIYPIVPIIQICLLLGVGIYFNLLYDENNSDATYQYPKVNSTVYAYSGILNVVSFCFDPAFSSKFTSLFVSSNNNTLALDNSTTISHRFGNNTSFSLNNSKKKECSDKKFHINCKNNLLSTKKSISPLSSYLSSESLQSPKRNDSYQNSKLNSSRTKGQIPGSIYSCHDTDDAYDYVSDELDYNYNGSSVEDRNKKASYSKQIRPSSIVSNSYATELMKNNINNDNISNHSGIQPIIDDVKYDKSNKSNLSAQDSIRGKQKNDRLNSFDSRLSLADKHETSSKISDNRINIQKTHSIQHKNISSVNNSEIGPNWSKEARHSAMIHNENTFKSKFDRLKSDPNTKNSNSLWYL</sequence>
<dbReference type="OrthoDB" id="5600040at2759"/>
<gene>
    <name evidence="3" type="ORF">AYI70_g639</name>
</gene>
<feature type="compositionally biased region" description="Polar residues" evidence="1">
    <location>
        <begin position="219"/>
        <end position="231"/>
    </location>
</feature>
<accession>A0A1R1YFW8</accession>
<evidence type="ECO:0000313" key="3">
    <source>
        <dbReference type="EMBL" id="OMJ25802.1"/>
    </source>
</evidence>
<organism evidence="3 4">
    <name type="scientific">Smittium culicis</name>
    <dbReference type="NCBI Taxonomy" id="133412"/>
    <lineage>
        <taxon>Eukaryota</taxon>
        <taxon>Fungi</taxon>
        <taxon>Fungi incertae sedis</taxon>
        <taxon>Zoopagomycota</taxon>
        <taxon>Kickxellomycotina</taxon>
        <taxon>Harpellomycetes</taxon>
        <taxon>Harpellales</taxon>
        <taxon>Legeriomycetaceae</taxon>
        <taxon>Smittium</taxon>
    </lineage>
</organism>
<dbReference type="Proteomes" id="UP000187283">
    <property type="component" value="Unassembled WGS sequence"/>
</dbReference>
<dbReference type="STRING" id="133412.A0A1R1YFW8"/>
<evidence type="ECO:0000256" key="2">
    <source>
        <dbReference type="SAM" id="Phobius"/>
    </source>
</evidence>
<feature type="region of interest" description="Disordered" evidence="1">
    <location>
        <begin position="207"/>
        <end position="236"/>
    </location>
</feature>
<comment type="caution">
    <text evidence="3">The sequence shown here is derived from an EMBL/GenBank/DDBJ whole genome shotgun (WGS) entry which is preliminary data.</text>
</comment>
<protein>
    <submittedName>
        <fullName evidence="3">Uncharacterized protein</fullName>
    </submittedName>
</protein>
<evidence type="ECO:0000256" key="1">
    <source>
        <dbReference type="SAM" id="MobiDB-lite"/>
    </source>
</evidence>
<proteinExistence type="predicted"/>
<feature type="transmembrane region" description="Helical" evidence="2">
    <location>
        <begin position="74"/>
        <end position="97"/>
    </location>
</feature>
<keyword evidence="2" id="KW-1133">Transmembrane helix</keyword>
<dbReference type="EMBL" id="LSSN01000109">
    <property type="protein sequence ID" value="OMJ25802.1"/>
    <property type="molecule type" value="Genomic_DNA"/>
</dbReference>
<name>A0A1R1YFW8_9FUNG</name>
<evidence type="ECO:0000313" key="4">
    <source>
        <dbReference type="Proteomes" id="UP000187283"/>
    </source>
</evidence>